<reference evidence="2" key="1">
    <citation type="submission" date="2019-07" db="EMBL/GenBank/DDBJ databases">
        <title>Hyphodiscus hymeniophilus genome sequencing and assembly.</title>
        <authorList>
            <person name="Kramer G."/>
            <person name="Nodwell J."/>
        </authorList>
    </citation>
    <scope>NUCLEOTIDE SEQUENCE</scope>
    <source>
        <strain evidence="2">ATCC 34498</strain>
    </source>
</reference>
<comment type="caution">
    <text evidence="2">The sequence shown here is derived from an EMBL/GenBank/DDBJ whole genome shotgun (WGS) entry which is preliminary data.</text>
</comment>
<accession>A0A9P6VRH2</accession>
<sequence length="148" mass="16754">MTVLTPSSNPSALLFTTSSASIINLLSPALTHSLYFATIFQRLVNTATLFLFVRAYVSSLFVLRQTFCTSQLLLIQTYYASAMLARQLYLVSRLGMKKGWKATEKIRNKLFFEFMVFALGGGNHLLLLVFWPGWFVLGVCSGIWWMYG</sequence>
<protein>
    <submittedName>
        <fullName evidence="2">Uncharacterized protein</fullName>
    </submittedName>
</protein>
<name>A0A9P6VRH2_9HELO</name>
<evidence type="ECO:0000313" key="2">
    <source>
        <dbReference type="EMBL" id="KAG0652479.1"/>
    </source>
</evidence>
<keyword evidence="1" id="KW-0812">Transmembrane</keyword>
<keyword evidence="1" id="KW-1133">Transmembrane helix</keyword>
<dbReference type="Proteomes" id="UP000785200">
    <property type="component" value="Unassembled WGS sequence"/>
</dbReference>
<proteinExistence type="predicted"/>
<feature type="transmembrane region" description="Helical" evidence="1">
    <location>
        <begin position="12"/>
        <end position="31"/>
    </location>
</feature>
<organism evidence="2 3">
    <name type="scientific">Hyphodiscus hymeniophilus</name>
    <dbReference type="NCBI Taxonomy" id="353542"/>
    <lineage>
        <taxon>Eukaryota</taxon>
        <taxon>Fungi</taxon>
        <taxon>Dikarya</taxon>
        <taxon>Ascomycota</taxon>
        <taxon>Pezizomycotina</taxon>
        <taxon>Leotiomycetes</taxon>
        <taxon>Helotiales</taxon>
        <taxon>Hyphodiscaceae</taxon>
        <taxon>Hyphodiscus</taxon>
    </lineage>
</organism>
<dbReference type="OrthoDB" id="4844401at2759"/>
<evidence type="ECO:0000313" key="3">
    <source>
        <dbReference type="Proteomes" id="UP000785200"/>
    </source>
</evidence>
<gene>
    <name evidence="2" type="ORF">D0Z07_0331</name>
</gene>
<keyword evidence="3" id="KW-1185">Reference proteome</keyword>
<evidence type="ECO:0000256" key="1">
    <source>
        <dbReference type="SAM" id="Phobius"/>
    </source>
</evidence>
<keyword evidence="1" id="KW-0472">Membrane</keyword>
<dbReference type="AlphaFoldDB" id="A0A9P6VRH2"/>
<dbReference type="EMBL" id="VNKQ01000002">
    <property type="protein sequence ID" value="KAG0652479.1"/>
    <property type="molecule type" value="Genomic_DNA"/>
</dbReference>